<organism evidence="2 3">
    <name type="scientific">Pseudoxanthomonas wuyuanensis</name>
    <dbReference type="NCBI Taxonomy" id="1073196"/>
    <lineage>
        <taxon>Bacteria</taxon>
        <taxon>Pseudomonadati</taxon>
        <taxon>Pseudomonadota</taxon>
        <taxon>Gammaproteobacteria</taxon>
        <taxon>Lysobacterales</taxon>
        <taxon>Lysobacteraceae</taxon>
        <taxon>Pseudoxanthomonas</taxon>
    </lineage>
</organism>
<evidence type="ECO:0000313" key="2">
    <source>
        <dbReference type="EMBL" id="SOD50772.1"/>
    </source>
</evidence>
<evidence type="ECO:0000256" key="1">
    <source>
        <dbReference type="SAM" id="SignalP"/>
    </source>
</evidence>
<proteinExistence type="predicted"/>
<feature type="chain" id="PRO_5012063679" evidence="1">
    <location>
        <begin position="22"/>
        <end position="286"/>
    </location>
</feature>
<reference evidence="2 3" key="1">
    <citation type="submission" date="2017-09" db="EMBL/GenBank/DDBJ databases">
        <authorList>
            <person name="Ehlers B."/>
            <person name="Leendertz F.H."/>
        </authorList>
    </citation>
    <scope>NUCLEOTIDE SEQUENCE [LARGE SCALE GENOMIC DNA]</scope>
    <source>
        <strain evidence="2 3">CGMCC 1.10978</strain>
    </source>
</reference>
<sequence length="286" mass="31411">MIRNRILIFALAAVSPGTGMAQPSVELAAETALRGNAGDASRLLARLSPDQLQANDQSFRQCMVSRFDSRKPEPLSSPPSDPFVRDVLSAYQTYWHSALRNPEREPLARKTLGSRLMRLARIDASNADQPALRNLSSAEHQTLRTLSFAGGGPGNPGFELPSYLDLSKRSAMQDRQASEQASTLDALSPLLRQRLSDLGYYSIERESGSLRDLILWGKQTTQLQQVQVGNKPREVTVVYLDDVYSLGWKDYATCSRNAPEGWLTTTGSLYVVVGTPQAIANQTSSP</sequence>
<name>A0A286CWH6_9GAMM</name>
<accession>A0A286CWH6</accession>
<keyword evidence="3" id="KW-1185">Reference proteome</keyword>
<gene>
    <name evidence="2" type="ORF">SAMN06296416_101315</name>
</gene>
<protein>
    <submittedName>
        <fullName evidence="2">Uncharacterized protein</fullName>
    </submittedName>
</protein>
<dbReference type="EMBL" id="OCND01000001">
    <property type="protein sequence ID" value="SOD50772.1"/>
    <property type="molecule type" value="Genomic_DNA"/>
</dbReference>
<dbReference type="Proteomes" id="UP000219374">
    <property type="component" value="Unassembled WGS sequence"/>
</dbReference>
<dbReference type="AlphaFoldDB" id="A0A286CWH6"/>
<evidence type="ECO:0000313" key="3">
    <source>
        <dbReference type="Proteomes" id="UP000219374"/>
    </source>
</evidence>
<keyword evidence="1" id="KW-0732">Signal</keyword>
<feature type="signal peptide" evidence="1">
    <location>
        <begin position="1"/>
        <end position="21"/>
    </location>
</feature>
<dbReference type="RefSeq" id="WP_141400674.1">
    <property type="nucleotide sequence ID" value="NZ_OCND01000001.1"/>
</dbReference>